<comment type="caution">
    <text evidence="11">The sequence shown here is derived from an EMBL/GenBank/DDBJ whole genome shotgun (WGS) entry which is preliminary data.</text>
</comment>
<feature type="compositionally biased region" description="Gly residues" evidence="10">
    <location>
        <begin position="110"/>
        <end position="119"/>
    </location>
</feature>
<gene>
    <name evidence="11" type="ORF">D9619_012314</name>
</gene>
<feature type="compositionally biased region" description="Pro residues" evidence="10">
    <location>
        <begin position="8"/>
        <end position="31"/>
    </location>
</feature>
<keyword evidence="7 9" id="KW-0333">Golgi apparatus</keyword>
<dbReference type="PANTHER" id="PTHR14083:SF0">
    <property type="entry name" value="YIP1D-INTERACTING FACTOR 1, ISOFORM C"/>
    <property type="match status" value="1"/>
</dbReference>
<feature type="compositionally biased region" description="Polar residues" evidence="10">
    <location>
        <begin position="34"/>
        <end position="44"/>
    </location>
</feature>
<name>A0A8H5ERB4_9AGAR</name>
<feature type="transmembrane region" description="Helical" evidence="9">
    <location>
        <begin position="222"/>
        <end position="243"/>
    </location>
</feature>
<proteinExistence type="inferred from homology"/>
<dbReference type="GO" id="GO:0000139">
    <property type="term" value="C:Golgi membrane"/>
    <property type="evidence" value="ECO:0007669"/>
    <property type="project" value="UniProtKB-SubCell"/>
</dbReference>
<evidence type="ECO:0000256" key="5">
    <source>
        <dbReference type="ARBA" id="ARBA00022927"/>
    </source>
</evidence>
<dbReference type="OrthoDB" id="337750at2759"/>
<evidence type="ECO:0000256" key="1">
    <source>
        <dbReference type="ARBA" id="ARBA00009727"/>
    </source>
</evidence>
<evidence type="ECO:0000313" key="11">
    <source>
        <dbReference type="EMBL" id="KAF5309479.1"/>
    </source>
</evidence>
<keyword evidence="12" id="KW-1185">Reference proteome</keyword>
<evidence type="ECO:0000256" key="10">
    <source>
        <dbReference type="SAM" id="MobiDB-lite"/>
    </source>
</evidence>
<comment type="subcellular location">
    <subcellularLocation>
        <location evidence="9">Endoplasmic reticulum membrane</location>
        <topology evidence="9">Multi-pass membrane protein</topology>
    </subcellularLocation>
    <subcellularLocation>
        <location evidence="9">Golgi apparatus membrane</location>
        <topology evidence="9">Multi-pass membrane protein</topology>
    </subcellularLocation>
</comment>
<evidence type="ECO:0000256" key="8">
    <source>
        <dbReference type="ARBA" id="ARBA00023136"/>
    </source>
</evidence>
<dbReference type="AlphaFoldDB" id="A0A8H5ERB4"/>
<dbReference type="Pfam" id="PF03878">
    <property type="entry name" value="YIF1"/>
    <property type="match status" value="1"/>
</dbReference>
<feature type="transmembrane region" description="Helical" evidence="9">
    <location>
        <begin position="287"/>
        <end position="306"/>
    </location>
</feature>
<dbReference type="EMBL" id="JAACJJ010000059">
    <property type="protein sequence ID" value="KAF5309479.1"/>
    <property type="molecule type" value="Genomic_DNA"/>
</dbReference>
<feature type="compositionally biased region" description="Low complexity" evidence="10">
    <location>
        <begin position="91"/>
        <end position="109"/>
    </location>
</feature>
<keyword evidence="3 9" id="KW-0812">Transmembrane</keyword>
<evidence type="ECO:0000256" key="2">
    <source>
        <dbReference type="ARBA" id="ARBA00022448"/>
    </source>
</evidence>
<comment type="function">
    <text evidence="9">Has a role in transport between endoplasmic reticulum and Golgi.</text>
</comment>
<protein>
    <recommendedName>
        <fullName evidence="9">Protein YIF1</fullName>
    </recommendedName>
</protein>
<keyword evidence="8 9" id="KW-0472">Membrane</keyword>
<sequence>MSQYGSHSPPPLRHPVPTHPAYIPEPPPTPASPQGYQRFSSSPGPNAHQQQEFHQHAAHAPLQHGQGGPHVQAYPAPTGPTHVPAYTSPFQHSQQQQPQMAQQQYQQQQGAGGNIRGMGQPGAVPIPAPPDFTAWGLDGTTAALGMQLGQSAVSAGQDYVRQNFGTMIPANNVKQYFNVSNSYVMQKLRLLLFPWTHKSYFRKPRTQGEWLPPREDLNSPDLYIPVMAVFTYVLLSTLHSGIVDEFSPLVLGESASRATAVILFDFTIVKLGCYILNISGSSTVTDLIAYGGYKFVGVIVTVVAGFLGLKGLFWAVLFLYTFAANAFFLLRSLRAIILPDAASAAASSGTVSHAARRRRISFLFIEAVMQIGYMWWLVRI</sequence>
<comment type="similarity">
    <text evidence="1 9">Belongs to the YIF1 family.</text>
</comment>
<dbReference type="InterPro" id="IPR005578">
    <property type="entry name" value="Yif1_fam"/>
</dbReference>
<dbReference type="Proteomes" id="UP000567179">
    <property type="component" value="Unassembled WGS sequence"/>
</dbReference>
<evidence type="ECO:0000256" key="7">
    <source>
        <dbReference type="ARBA" id="ARBA00023034"/>
    </source>
</evidence>
<keyword evidence="2 9" id="KW-0813">Transport</keyword>
<dbReference type="GO" id="GO:0015031">
    <property type="term" value="P:protein transport"/>
    <property type="evidence" value="ECO:0007669"/>
    <property type="project" value="UniProtKB-KW"/>
</dbReference>
<dbReference type="GO" id="GO:0006888">
    <property type="term" value="P:endoplasmic reticulum to Golgi vesicle-mediated transport"/>
    <property type="evidence" value="ECO:0007669"/>
    <property type="project" value="UniProtKB-UniRule"/>
</dbReference>
<evidence type="ECO:0000256" key="4">
    <source>
        <dbReference type="ARBA" id="ARBA00022824"/>
    </source>
</evidence>
<organism evidence="11 12">
    <name type="scientific">Psilocybe cf. subviscida</name>
    <dbReference type="NCBI Taxonomy" id="2480587"/>
    <lineage>
        <taxon>Eukaryota</taxon>
        <taxon>Fungi</taxon>
        <taxon>Dikarya</taxon>
        <taxon>Basidiomycota</taxon>
        <taxon>Agaricomycotina</taxon>
        <taxon>Agaricomycetes</taxon>
        <taxon>Agaricomycetidae</taxon>
        <taxon>Agaricales</taxon>
        <taxon>Agaricineae</taxon>
        <taxon>Strophariaceae</taxon>
        <taxon>Psilocybe</taxon>
    </lineage>
</organism>
<evidence type="ECO:0000256" key="6">
    <source>
        <dbReference type="ARBA" id="ARBA00022989"/>
    </source>
</evidence>
<dbReference type="GO" id="GO:0030134">
    <property type="term" value="C:COPII-coated ER to Golgi transport vesicle"/>
    <property type="evidence" value="ECO:0007669"/>
    <property type="project" value="TreeGrafter"/>
</dbReference>
<reference evidence="11 12" key="1">
    <citation type="journal article" date="2020" name="ISME J.">
        <title>Uncovering the hidden diversity of litter-decomposition mechanisms in mushroom-forming fungi.</title>
        <authorList>
            <person name="Floudas D."/>
            <person name="Bentzer J."/>
            <person name="Ahren D."/>
            <person name="Johansson T."/>
            <person name="Persson P."/>
            <person name="Tunlid A."/>
        </authorList>
    </citation>
    <scope>NUCLEOTIDE SEQUENCE [LARGE SCALE GENOMIC DNA]</scope>
    <source>
        <strain evidence="11 12">CBS 101986</strain>
    </source>
</reference>
<keyword evidence="6 9" id="KW-1133">Transmembrane helix</keyword>
<evidence type="ECO:0000313" key="12">
    <source>
        <dbReference type="Proteomes" id="UP000567179"/>
    </source>
</evidence>
<evidence type="ECO:0000256" key="9">
    <source>
        <dbReference type="RuleBase" id="RU368073"/>
    </source>
</evidence>
<dbReference type="GO" id="GO:0005789">
    <property type="term" value="C:endoplasmic reticulum membrane"/>
    <property type="evidence" value="ECO:0007669"/>
    <property type="project" value="UniProtKB-SubCell"/>
</dbReference>
<evidence type="ECO:0000256" key="3">
    <source>
        <dbReference type="ARBA" id="ARBA00022692"/>
    </source>
</evidence>
<keyword evidence="5 9" id="KW-0653">Protein transport</keyword>
<feature type="transmembrane region" description="Helical" evidence="9">
    <location>
        <begin position="312"/>
        <end position="330"/>
    </location>
</feature>
<feature type="region of interest" description="Disordered" evidence="10">
    <location>
        <begin position="1"/>
        <end position="119"/>
    </location>
</feature>
<feature type="transmembrane region" description="Helical" evidence="9">
    <location>
        <begin position="360"/>
        <end position="378"/>
    </location>
</feature>
<feature type="transmembrane region" description="Helical" evidence="9">
    <location>
        <begin position="255"/>
        <end position="275"/>
    </location>
</feature>
<accession>A0A8H5ERB4</accession>
<dbReference type="GO" id="GO:0005793">
    <property type="term" value="C:endoplasmic reticulum-Golgi intermediate compartment"/>
    <property type="evidence" value="ECO:0007669"/>
    <property type="project" value="UniProtKB-UniRule"/>
</dbReference>
<dbReference type="PANTHER" id="PTHR14083">
    <property type="entry name" value="YIP1 INTERACTING FACTOR HOMOLOG YIF1 PROTEIN"/>
    <property type="match status" value="1"/>
</dbReference>
<keyword evidence="4 9" id="KW-0256">Endoplasmic reticulum</keyword>